<keyword evidence="2" id="KW-1185">Reference proteome</keyword>
<comment type="caution">
    <text evidence="1">The sequence shown here is derived from an EMBL/GenBank/DDBJ whole genome shotgun (WGS) entry which is preliminary data.</text>
</comment>
<protein>
    <submittedName>
        <fullName evidence="1">Uncharacterized protein</fullName>
    </submittedName>
</protein>
<name>A0A9D4VYQ9_PEA</name>
<dbReference type="Gramene" id="Psat07G0661300-T1">
    <property type="protein sequence ID" value="KAI5391878.1"/>
    <property type="gene ID" value="KIW84_076613"/>
</dbReference>
<organism evidence="1 2">
    <name type="scientific">Pisum sativum</name>
    <name type="common">Garden pea</name>
    <name type="synonym">Lathyrus oleraceus</name>
    <dbReference type="NCBI Taxonomy" id="3888"/>
    <lineage>
        <taxon>Eukaryota</taxon>
        <taxon>Viridiplantae</taxon>
        <taxon>Streptophyta</taxon>
        <taxon>Embryophyta</taxon>
        <taxon>Tracheophyta</taxon>
        <taxon>Spermatophyta</taxon>
        <taxon>Magnoliopsida</taxon>
        <taxon>eudicotyledons</taxon>
        <taxon>Gunneridae</taxon>
        <taxon>Pentapetalae</taxon>
        <taxon>rosids</taxon>
        <taxon>fabids</taxon>
        <taxon>Fabales</taxon>
        <taxon>Fabaceae</taxon>
        <taxon>Papilionoideae</taxon>
        <taxon>50 kb inversion clade</taxon>
        <taxon>NPAAA clade</taxon>
        <taxon>Hologalegina</taxon>
        <taxon>IRL clade</taxon>
        <taxon>Fabeae</taxon>
        <taxon>Lathyrus</taxon>
    </lineage>
</organism>
<dbReference type="Proteomes" id="UP001058974">
    <property type="component" value="Chromosome 7"/>
</dbReference>
<evidence type="ECO:0000313" key="1">
    <source>
        <dbReference type="EMBL" id="KAI5391878.1"/>
    </source>
</evidence>
<dbReference type="EMBL" id="JAMSHJ010000007">
    <property type="protein sequence ID" value="KAI5391878.1"/>
    <property type="molecule type" value="Genomic_DNA"/>
</dbReference>
<sequence length="114" mass="13140">MNKSCMSKLWWKLHHGGEELWCRVVWGKYGRDSNMAWESKWIGHDVRISDMDVSIPLHLRNANIACLIDVDDEWNWEMINKWLPESITCRIASMLPPSIDVGSECCVSIGVHGN</sequence>
<dbReference type="AlphaFoldDB" id="A0A9D4VYQ9"/>
<reference evidence="1 2" key="1">
    <citation type="journal article" date="2022" name="Nat. Genet.">
        <title>Improved pea reference genome and pan-genome highlight genomic features and evolutionary characteristics.</title>
        <authorList>
            <person name="Yang T."/>
            <person name="Liu R."/>
            <person name="Luo Y."/>
            <person name="Hu S."/>
            <person name="Wang D."/>
            <person name="Wang C."/>
            <person name="Pandey M.K."/>
            <person name="Ge S."/>
            <person name="Xu Q."/>
            <person name="Li N."/>
            <person name="Li G."/>
            <person name="Huang Y."/>
            <person name="Saxena R.K."/>
            <person name="Ji Y."/>
            <person name="Li M."/>
            <person name="Yan X."/>
            <person name="He Y."/>
            <person name="Liu Y."/>
            <person name="Wang X."/>
            <person name="Xiang C."/>
            <person name="Varshney R.K."/>
            <person name="Ding H."/>
            <person name="Gao S."/>
            <person name="Zong X."/>
        </authorList>
    </citation>
    <scope>NUCLEOTIDE SEQUENCE [LARGE SCALE GENOMIC DNA]</scope>
    <source>
        <strain evidence="1 2">cv. Zhongwan 6</strain>
    </source>
</reference>
<gene>
    <name evidence="1" type="ORF">KIW84_076613</name>
</gene>
<accession>A0A9D4VYQ9</accession>
<evidence type="ECO:0000313" key="2">
    <source>
        <dbReference type="Proteomes" id="UP001058974"/>
    </source>
</evidence>
<proteinExistence type="predicted"/>